<keyword evidence="1" id="KW-0812">Transmembrane</keyword>
<keyword evidence="3" id="KW-1185">Reference proteome</keyword>
<dbReference type="OrthoDB" id="5431035at2"/>
<feature type="transmembrane region" description="Helical" evidence="1">
    <location>
        <begin position="124"/>
        <end position="146"/>
    </location>
</feature>
<proteinExistence type="predicted"/>
<accession>A0A5J5H8U2</accession>
<feature type="transmembrane region" description="Helical" evidence="1">
    <location>
        <begin position="36"/>
        <end position="60"/>
    </location>
</feature>
<feature type="transmembrane region" description="Helical" evidence="1">
    <location>
        <begin position="72"/>
        <end position="91"/>
    </location>
</feature>
<protein>
    <submittedName>
        <fullName evidence="2">ECF transporter S component</fullName>
    </submittedName>
</protein>
<evidence type="ECO:0000313" key="2">
    <source>
        <dbReference type="EMBL" id="KAA9017089.1"/>
    </source>
</evidence>
<organism evidence="2 3">
    <name type="scientific">Niallia endozanthoxylica</name>
    <dbReference type="NCBI Taxonomy" id="2036016"/>
    <lineage>
        <taxon>Bacteria</taxon>
        <taxon>Bacillati</taxon>
        <taxon>Bacillota</taxon>
        <taxon>Bacilli</taxon>
        <taxon>Bacillales</taxon>
        <taxon>Bacillaceae</taxon>
        <taxon>Niallia</taxon>
    </lineage>
</organism>
<dbReference type="AlphaFoldDB" id="A0A5J5H8U2"/>
<sequence>MNIKKVSLVSLFIALSVVGASIKIPAIVSSVALDMVPALAAGALLGSLPGALVALFGHLVSALIGGMPLGPFHFLIAVEMALLVWMFTVIYDKGKRILAGILFVIGNTFVSPLPFLFIMGSGFYIGMIPSLLIGAVLNTVLALLLAPRLTSVFLHKEAVK</sequence>
<evidence type="ECO:0000256" key="1">
    <source>
        <dbReference type="SAM" id="Phobius"/>
    </source>
</evidence>
<dbReference type="RefSeq" id="WP_150442101.1">
    <property type="nucleotide sequence ID" value="NZ_VYKL01000037.1"/>
</dbReference>
<comment type="caution">
    <text evidence="2">The sequence shown here is derived from an EMBL/GenBank/DDBJ whole genome shotgun (WGS) entry which is preliminary data.</text>
</comment>
<keyword evidence="1" id="KW-1133">Transmembrane helix</keyword>
<dbReference type="Pfam" id="PF12822">
    <property type="entry name" value="ECF_trnsprt"/>
    <property type="match status" value="1"/>
</dbReference>
<dbReference type="Proteomes" id="UP000326671">
    <property type="component" value="Unassembled WGS sequence"/>
</dbReference>
<keyword evidence="1" id="KW-0472">Membrane</keyword>
<name>A0A5J5H8U2_9BACI</name>
<dbReference type="GO" id="GO:0022857">
    <property type="term" value="F:transmembrane transporter activity"/>
    <property type="evidence" value="ECO:0007669"/>
    <property type="project" value="InterPro"/>
</dbReference>
<reference evidence="2 3" key="1">
    <citation type="submission" date="2019-09" db="EMBL/GenBank/DDBJ databases">
        <title>Whole genome sequences of isolates from the Mars Exploration Rovers.</title>
        <authorList>
            <person name="Seuylemezian A."/>
            <person name="Vaishampayan P."/>
        </authorList>
    </citation>
    <scope>NUCLEOTIDE SEQUENCE [LARGE SCALE GENOMIC DNA]</scope>
    <source>
        <strain evidence="2 3">MER_TA_151</strain>
    </source>
</reference>
<feature type="transmembrane region" description="Helical" evidence="1">
    <location>
        <begin position="97"/>
        <end position="117"/>
    </location>
</feature>
<evidence type="ECO:0000313" key="3">
    <source>
        <dbReference type="Proteomes" id="UP000326671"/>
    </source>
</evidence>
<dbReference type="EMBL" id="VYKL01000037">
    <property type="protein sequence ID" value="KAA9017089.1"/>
    <property type="molecule type" value="Genomic_DNA"/>
</dbReference>
<dbReference type="InterPro" id="IPR024529">
    <property type="entry name" value="ECF_trnsprt_substrate-spec"/>
</dbReference>
<gene>
    <name evidence="2" type="ORF">F4V44_21730</name>
</gene>
<dbReference type="Gene3D" id="1.10.1760.20">
    <property type="match status" value="1"/>
</dbReference>